<proteinExistence type="predicted"/>
<protein>
    <submittedName>
        <fullName evidence="1">Uncharacterized protein</fullName>
    </submittedName>
</protein>
<dbReference type="EMBL" id="AMZH03009541">
    <property type="protein sequence ID" value="RRT56628.1"/>
    <property type="molecule type" value="Genomic_DNA"/>
</dbReference>
<evidence type="ECO:0000313" key="1">
    <source>
        <dbReference type="EMBL" id="RRT56628.1"/>
    </source>
</evidence>
<name>A0A426YY33_ENSVE</name>
<feature type="non-terminal residue" evidence="1">
    <location>
        <position position="1"/>
    </location>
</feature>
<dbReference type="AlphaFoldDB" id="A0A426YY33"/>
<organism evidence="1 2">
    <name type="scientific">Ensete ventricosum</name>
    <name type="common">Abyssinian banana</name>
    <name type="synonym">Musa ensete</name>
    <dbReference type="NCBI Taxonomy" id="4639"/>
    <lineage>
        <taxon>Eukaryota</taxon>
        <taxon>Viridiplantae</taxon>
        <taxon>Streptophyta</taxon>
        <taxon>Embryophyta</taxon>
        <taxon>Tracheophyta</taxon>
        <taxon>Spermatophyta</taxon>
        <taxon>Magnoliopsida</taxon>
        <taxon>Liliopsida</taxon>
        <taxon>Zingiberales</taxon>
        <taxon>Musaceae</taxon>
        <taxon>Ensete</taxon>
    </lineage>
</organism>
<reference evidence="1 2" key="1">
    <citation type="journal article" date="2014" name="Agronomy (Basel)">
        <title>A Draft Genome Sequence for Ensete ventricosum, the Drought-Tolerant Tree Against Hunger.</title>
        <authorList>
            <person name="Harrison J."/>
            <person name="Moore K.A."/>
            <person name="Paszkiewicz K."/>
            <person name="Jones T."/>
            <person name="Grant M."/>
            <person name="Ambacheew D."/>
            <person name="Muzemil S."/>
            <person name="Studholme D.J."/>
        </authorList>
    </citation>
    <scope>NUCLEOTIDE SEQUENCE [LARGE SCALE GENOMIC DNA]</scope>
</reference>
<comment type="caution">
    <text evidence="1">The sequence shown here is derived from an EMBL/GenBank/DDBJ whole genome shotgun (WGS) entry which is preliminary data.</text>
</comment>
<accession>A0A426YY33</accession>
<dbReference type="Proteomes" id="UP000287651">
    <property type="component" value="Unassembled WGS sequence"/>
</dbReference>
<gene>
    <name evidence="1" type="ORF">B296_00026385</name>
</gene>
<evidence type="ECO:0000313" key="2">
    <source>
        <dbReference type="Proteomes" id="UP000287651"/>
    </source>
</evidence>
<sequence>ATLNLIDEIKVEAHLKVLRYKITITTLYNRDVYPSKVGVGDLELQKAEVNDPITSRDMLVPNKGPIGSSRLSEMKHIVLKQQKRW</sequence>